<name>A0AAX3NZX4_AERHY</name>
<dbReference type="Gene3D" id="3.40.50.10320">
    <property type="entry name" value="LmbE-like"/>
    <property type="match status" value="1"/>
</dbReference>
<dbReference type="Proteomes" id="UP001214666">
    <property type="component" value="Chromosome"/>
</dbReference>
<proteinExistence type="predicted"/>
<dbReference type="Pfam" id="PF02585">
    <property type="entry name" value="PIG-L"/>
    <property type="match status" value="1"/>
</dbReference>
<dbReference type="RefSeq" id="WP_275115477.1">
    <property type="nucleotide sequence ID" value="NZ_CP118942.1"/>
</dbReference>
<dbReference type="EMBL" id="CP118942">
    <property type="protein sequence ID" value="WEE24641.1"/>
    <property type="molecule type" value="Genomic_DNA"/>
</dbReference>
<dbReference type="InterPro" id="IPR024078">
    <property type="entry name" value="LmbE-like_dom_sf"/>
</dbReference>
<accession>A0AAX3NZX4</accession>
<protein>
    <submittedName>
        <fullName evidence="1">PIG-L family deacetylase</fullName>
    </submittedName>
</protein>
<organism evidence="1 2">
    <name type="scientific">Aeromonas hydrophila</name>
    <dbReference type="NCBI Taxonomy" id="644"/>
    <lineage>
        <taxon>Bacteria</taxon>
        <taxon>Pseudomonadati</taxon>
        <taxon>Pseudomonadota</taxon>
        <taxon>Gammaproteobacteria</taxon>
        <taxon>Aeromonadales</taxon>
        <taxon>Aeromonadaceae</taxon>
        <taxon>Aeromonas</taxon>
    </lineage>
</organism>
<evidence type="ECO:0000313" key="2">
    <source>
        <dbReference type="Proteomes" id="UP001214666"/>
    </source>
</evidence>
<dbReference type="SUPFAM" id="SSF102588">
    <property type="entry name" value="LmbE-like"/>
    <property type="match status" value="1"/>
</dbReference>
<evidence type="ECO:0000313" key="1">
    <source>
        <dbReference type="EMBL" id="WEE24641.1"/>
    </source>
</evidence>
<reference evidence="1" key="1">
    <citation type="submission" date="2023-02" db="EMBL/GenBank/DDBJ databases">
        <title>The sequence of Aeromonas hydrophila K533.</title>
        <authorList>
            <person name="Luo X."/>
        </authorList>
    </citation>
    <scope>NUCLEOTIDE SEQUENCE</scope>
    <source>
        <strain evidence="1">K533</strain>
    </source>
</reference>
<dbReference type="PANTHER" id="PTHR12993:SF11">
    <property type="entry name" value="N-ACETYLGLUCOSAMINYL-PHOSPHATIDYLINOSITOL DE-N-ACETYLASE"/>
    <property type="match status" value="1"/>
</dbReference>
<dbReference type="GO" id="GO:0016811">
    <property type="term" value="F:hydrolase activity, acting on carbon-nitrogen (but not peptide) bonds, in linear amides"/>
    <property type="evidence" value="ECO:0007669"/>
    <property type="project" value="TreeGrafter"/>
</dbReference>
<dbReference type="InterPro" id="IPR003737">
    <property type="entry name" value="GlcNAc_PI_deacetylase-related"/>
</dbReference>
<gene>
    <name evidence="1" type="ORF">PY771_13220</name>
</gene>
<dbReference type="AlphaFoldDB" id="A0AAX3NZX4"/>
<dbReference type="PANTHER" id="PTHR12993">
    <property type="entry name" value="N-ACETYLGLUCOSAMINYL-PHOSPHATIDYLINOSITOL DE-N-ACETYLASE-RELATED"/>
    <property type="match status" value="1"/>
</dbReference>
<sequence length="225" mass="25049">MSEAKSILVVAPHADDETLGCGGTILRFRAQGYKVHWLLVTGMSEHSGFSKARIESRKKEIKTVANLYDFNGIHELNYPPAELDTLPKGSIVASISAVVKEIRPEIVFTPYRNDAHSDHEVVFDSVMSAVKSFRAPFVKKILAYETISETDFGMKPEDGGFKANVFIDIQGYLDRKISILEVFESEIGEFPFPRSRKALTALAYLRGAQCNAEAAEAFMLIKEII</sequence>